<dbReference type="EMBL" id="PKIW01000025">
    <property type="protein sequence ID" value="PLT11209.1"/>
    <property type="molecule type" value="Genomic_DNA"/>
</dbReference>
<dbReference type="Proteomes" id="UP000235119">
    <property type="component" value="Unassembled WGS sequence"/>
</dbReference>
<dbReference type="AlphaFoldDB" id="A0A226T0W1"/>
<comment type="caution">
    <text evidence="2">The sequence shown here is derived from an EMBL/GenBank/DDBJ whole genome shotgun (WGS) entry which is preliminary data.</text>
</comment>
<sequence>MTDKSHDPDNFDWLDSIINEETDKRVKNEGSQKKDQTSDDSDNHWFDSIIDAAVEKRTKENERILHKLKEKENQNK</sequence>
<protein>
    <submittedName>
        <fullName evidence="2">Uncharacterized protein</fullName>
    </submittedName>
</protein>
<feature type="region of interest" description="Disordered" evidence="1">
    <location>
        <begin position="22"/>
        <end position="44"/>
    </location>
</feature>
<dbReference type="RefSeq" id="WP_068812672.1">
    <property type="nucleotide sequence ID" value="NZ_JACCPL010000010.1"/>
</dbReference>
<name>A0A226T0W1_9LACO</name>
<accession>A0A226T0W1</accession>
<evidence type="ECO:0000313" key="2">
    <source>
        <dbReference type="EMBL" id="PLT11209.1"/>
    </source>
</evidence>
<proteinExistence type="predicted"/>
<evidence type="ECO:0000256" key="1">
    <source>
        <dbReference type="SAM" id="MobiDB-lite"/>
    </source>
</evidence>
<organism evidence="2 3">
    <name type="scientific">Lactobacillus crispatus</name>
    <dbReference type="NCBI Taxonomy" id="47770"/>
    <lineage>
        <taxon>Bacteria</taxon>
        <taxon>Bacillati</taxon>
        <taxon>Bacillota</taxon>
        <taxon>Bacilli</taxon>
        <taxon>Lactobacillales</taxon>
        <taxon>Lactobacillaceae</taxon>
        <taxon>Lactobacillus</taxon>
    </lineage>
</organism>
<reference evidence="2 3" key="1">
    <citation type="submission" date="2017-12" db="EMBL/GenBank/DDBJ databases">
        <title>Phylogenetic diversity of female urinary microbiome.</title>
        <authorList>
            <person name="Thomas-White K."/>
            <person name="Wolfe A.J."/>
        </authorList>
    </citation>
    <scope>NUCLEOTIDE SEQUENCE [LARGE SCALE GENOMIC DNA]</scope>
    <source>
        <strain evidence="2 3">UMB0085</strain>
    </source>
</reference>
<gene>
    <name evidence="2" type="ORF">CYJ79_06260</name>
</gene>
<evidence type="ECO:0000313" key="3">
    <source>
        <dbReference type="Proteomes" id="UP000235119"/>
    </source>
</evidence>